<gene>
    <name evidence="2" type="ORF">BJP51_11595</name>
</gene>
<dbReference type="Proteomes" id="UP000187465">
    <property type="component" value="Unassembled WGS sequence"/>
</dbReference>
<feature type="transmembrane region" description="Helical" evidence="1">
    <location>
        <begin position="7"/>
        <end position="25"/>
    </location>
</feature>
<protein>
    <submittedName>
        <fullName evidence="2">Uncharacterized protein</fullName>
    </submittedName>
</protein>
<dbReference type="RefSeq" id="WP_036685490.1">
    <property type="nucleotide sequence ID" value="NZ_MKQN01000013.1"/>
</dbReference>
<feature type="transmembrane region" description="Helical" evidence="1">
    <location>
        <begin position="31"/>
        <end position="48"/>
    </location>
</feature>
<name>A0A1R0XED9_9BACL</name>
<keyword evidence="1" id="KW-0812">Transmembrane</keyword>
<evidence type="ECO:0000313" key="3">
    <source>
        <dbReference type="Proteomes" id="UP000187465"/>
    </source>
</evidence>
<sequence length="70" mass="8414">MDEKMEEFIRHTVILMVYVGLTVSVHKYFEMYGYTFFTVMMFLSFTYAKGKIIPFSSVWRQVKLTINKIK</sequence>
<organism evidence="2 3">
    <name type="scientific">Paenibacillus odorifer</name>
    <dbReference type="NCBI Taxonomy" id="189426"/>
    <lineage>
        <taxon>Bacteria</taxon>
        <taxon>Bacillati</taxon>
        <taxon>Bacillota</taxon>
        <taxon>Bacilli</taxon>
        <taxon>Bacillales</taxon>
        <taxon>Paenibacillaceae</taxon>
        <taxon>Paenibacillus</taxon>
    </lineage>
</organism>
<comment type="caution">
    <text evidence="2">The sequence shown here is derived from an EMBL/GenBank/DDBJ whole genome shotgun (WGS) entry which is preliminary data.</text>
</comment>
<proteinExistence type="predicted"/>
<reference evidence="2 3" key="1">
    <citation type="submission" date="2016-10" db="EMBL/GenBank/DDBJ databases">
        <title>Paenibacillus species isolates.</title>
        <authorList>
            <person name="Beno S.M."/>
        </authorList>
    </citation>
    <scope>NUCLEOTIDE SEQUENCE [LARGE SCALE GENOMIC DNA]</scope>
    <source>
        <strain evidence="2 3">FSL H7-0604</strain>
    </source>
</reference>
<evidence type="ECO:0000313" key="2">
    <source>
        <dbReference type="EMBL" id="OMD33435.1"/>
    </source>
</evidence>
<evidence type="ECO:0000256" key="1">
    <source>
        <dbReference type="SAM" id="Phobius"/>
    </source>
</evidence>
<dbReference type="AlphaFoldDB" id="A0A1R0XED9"/>
<keyword evidence="1" id="KW-0472">Membrane</keyword>
<dbReference type="EMBL" id="MKQP01000011">
    <property type="protein sequence ID" value="OMD33435.1"/>
    <property type="molecule type" value="Genomic_DNA"/>
</dbReference>
<keyword evidence="1" id="KW-1133">Transmembrane helix</keyword>
<accession>A0A1R0XED9</accession>